<gene>
    <name evidence="1" type="ORF">LEP1GSC188_2920</name>
</gene>
<dbReference type="Proteomes" id="UP000011770">
    <property type="component" value="Unassembled WGS sequence"/>
</dbReference>
<reference evidence="1 2" key="1">
    <citation type="submission" date="2013-01" db="EMBL/GenBank/DDBJ databases">
        <authorList>
            <person name="Harkins D.M."/>
            <person name="Durkin A.S."/>
            <person name="Brinkac L.M."/>
            <person name="Haft D.H."/>
            <person name="Selengut J.D."/>
            <person name="Sanka R."/>
            <person name="DePew J."/>
            <person name="Purushe J."/>
            <person name="Tulsiani S.M."/>
            <person name="Graham G.C."/>
            <person name="Burns M.-A."/>
            <person name="Dohnt M.F."/>
            <person name="Smythe L.D."/>
            <person name="McKay D.B."/>
            <person name="Craig S.B."/>
            <person name="Vinetz J.M."/>
            <person name="Sutton G.G."/>
            <person name="Nierman W.C."/>
            <person name="Fouts D.E."/>
        </authorList>
    </citation>
    <scope>NUCLEOTIDE SEQUENCE [LARGE SCALE GENOMIC DNA]</scope>
    <source>
        <strain evidence="1 2">LT2116</strain>
    </source>
</reference>
<sequence length="40" mass="4685">MSTKFSSFSPYTELTLNTFSFLFVGIFKQFYNLCSCKFPL</sequence>
<name>M3H2M8_9LEPT</name>
<organism evidence="1 2">
    <name type="scientific">Leptospira weilii serovar Topaz str. LT2116</name>
    <dbReference type="NCBI Taxonomy" id="1088540"/>
    <lineage>
        <taxon>Bacteria</taxon>
        <taxon>Pseudomonadati</taxon>
        <taxon>Spirochaetota</taxon>
        <taxon>Spirochaetia</taxon>
        <taxon>Leptospirales</taxon>
        <taxon>Leptospiraceae</taxon>
        <taxon>Leptospira</taxon>
    </lineage>
</organism>
<proteinExistence type="predicted"/>
<comment type="caution">
    <text evidence="1">The sequence shown here is derived from an EMBL/GenBank/DDBJ whole genome shotgun (WGS) entry which is preliminary data.</text>
</comment>
<accession>M3H2M8</accession>
<dbReference type="EMBL" id="AHOR02000017">
    <property type="protein sequence ID" value="EMF83010.1"/>
    <property type="molecule type" value="Genomic_DNA"/>
</dbReference>
<evidence type="ECO:0000313" key="1">
    <source>
        <dbReference type="EMBL" id="EMF83010.1"/>
    </source>
</evidence>
<evidence type="ECO:0000313" key="2">
    <source>
        <dbReference type="Proteomes" id="UP000011770"/>
    </source>
</evidence>
<dbReference type="AlphaFoldDB" id="M3H2M8"/>
<protein>
    <submittedName>
        <fullName evidence="1">Uncharacterized protein</fullName>
    </submittedName>
</protein>